<keyword evidence="2" id="KW-1185">Reference proteome</keyword>
<dbReference type="Proteomes" id="UP000198211">
    <property type="component" value="Unassembled WGS sequence"/>
</dbReference>
<evidence type="ECO:0000313" key="2">
    <source>
        <dbReference type="Proteomes" id="UP000198211"/>
    </source>
</evidence>
<comment type="caution">
    <text evidence="1">The sequence shown here is derived from an EMBL/GenBank/DDBJ whole genome shotgun (WGS) entry which is preliminary data.</text>
</comment>
<evidence type="ECO:0000313" key="1">
    <source>
        <dbReference type="EMBL" id="OWZ08496.1"/>
    </source>
</evidence>
<proteinExistence type="predicted"/>
<sequence length="94" mass="10720">MRFLFTRDLVEEGRLDIQYCSTSDMAADVLIKALQTGQFIKLGELIGVKNLKTTGDTKWECLTWYFDQHHGDASILRGPMNNPRMALIEQVTTL</sequence>
<reference evidence="2" key="1">
    <citation type="submission" date="2017-03" db="EMBL/GenBank/DDBJ databases">
        <title>Phytopthora megakarya and P. palmivora, two closely related causual agents of cacao black pod achieved similar genome size and gene model numbers by different mechanisms.</title>
        <authorList>
            <person name="Ali S."/>
            <person name="Shao J."/>
            <person name="Larry D.J."/>
            <person name="Kronmiller B."/>
            <person name="Shen D."/>
            <person name="Strem M.D."/>
            <person name="Melnick R.L."/>
            <person name="Guiltinan M.J."/>
            <person name="Tyler B.M."/>
            <person name="Meinhardt L.W."/>
            <person name="Bailey B.A."/>
        </authorList>
    </citation>
    <scope>NUCLEOTIDE SEQUENCE [LARGE SCALE GENOMIC DNA]</scope>
    <source>
        <strain evidence="2">zdho120</strain>
    </source>
</reference>
<accession>A0A225VSS0</accession>
<dbReference type="EMBL" id="NBNE01003132">
    <property type="protein sequence ID" value="OWZ08496.1"/>
    <property type="molecule type" value="Genomic_DNA"/>
</dbReference>
<organism evidence="1 2">
    <name type="scientific">Phytophthora megakarya</name>
    <dbReference type="NCBI Taxonomy" id="4795"/>
    <lineage>
        <taxon>Eukaryota</taxon>
        <taxon>Sar</taxon>
        <taxon>Stramenopiles</taxon>
        <taxon>Oomycota</taxon>
        <taxon>Peronosporomycetes</taxon>
        <taxon>Peronosporales</taxon>
        <taxon>Peronosporaceae</taxon>
        <taxon>Phytophthora</taxon>
    </lineage>
</organism>
<dbReference type="AlphaFoldDB" id="A0A225VSS0"/>
<gene>
    <name evidence="1" type="ORF">PHMEG_00018951</name>
</gene>
<protein>
    <submittedName>
        <fullName evidence="1">Uncharacterized protein</fullName>
    </submittedName>
</protein>
<dbReference type="OrthoDB" id="2551793at2759"/>
<name>A0A225VSS0_9STRA</name>